<organism evidence="2 3">
    <name type="scientific">Parasphingorhabdus cellanae</name>
    <dbReference type="NCBI Taxonomy" id="2806553"/>
    <lineage>
        <taxon>Bacteria</taxon>
        <taxon>Pseudomonadati</taxon>
        <taxon>Pseudomonadota</taxon>
        <taxon>Alphaproteobacteria</taxon>
        <taxon>Sphingomonadales</taxon>
        <taxon>Sphingomonadaceae</taxon>
        <taxon>Parasphingorhabdus</taxon>
    </lineage>
</organism>
<keyword evidence="2" id="KW-0378">Hydrolase</keyword>
<proteinExistence type="predicted"/>
<dbReference type="EMBL" id="CP071794">
    <property type="protein sequence ID" value="QTD57227.1"/>
    <property type="molecule type" value="Genomic_DNA"/>
</dbReference>
<dbReference type="PANTHER" id="PTHR37946">
    <property type="entry name" value="SLL1969 PROTEIN"/>
    <property type="match status" value="1"/>
</dbReference>
<reference evidence="2 3" key="1">
    <citation type="submission" date="2021-03" db="EMBL/GenBank/DDBJ databases">
        <title>Complete genome of Parasphingorhabdus_sp.JHSY0214.</title>
        <authorList>
            <person name="Yoo J.H."/>
            <person name="Bae J.W."/>
        </authorList>
    </citation>
    <scope>NUCLEOTIDE SEQUENCE [LARGE SCALE GENOMIC DNA]</scope>
    <source>
        <strain evidence="2 3">JHSY0214</strain>
    </source>
</reference>
<dbReference type="GO" id="GO:0016787">
    <property type="term" value="F:hydrolase activity"/>
    <property type="evidence" value="ECO:0007669"/>
    <property type="project" value="UniProtKB-KW"/>
</dbReference>
<name>A0ABX7T9G8_9SPHN</name>
<dbReference type="Gene3D" id="3.40.50.1820">
    <property type="entry name" value="alpha/beta hydrolase"/>
    <property type="match status" value="1"/>
</dbReference>
<dbReference type="PANTHER" id="PTHR37946:SF1">
    <property type="entry name" value="SLL1969 PROTEIN"/>
    <property type="match status" value="1"/>
</dbReference>
<dbReference type="Proteomes" id="UP000663923">
    <property type="component" value="Chromosome"/>
</dbReference>
<dbReference type="SUPFAM" id="SSF53474">
    <property type="entry name" value="alpha/beta-Hydrolases"/>
    <property type="match status" value="1"/>
</dbReference>
<accession>A0ABX7T9G8</accession>
<dbReference type="InterPro" id="IPR029058">
    <property type="entry name" value="AB_hydrolase_fold"/>
</dbReference>
<gene>
    <name evidence="2" type="ORF">J4G78_06705</name>
</gene>
<feature type="domain" description="AB hydrolase-1" evidence="1">
    <location>
        <begin position="56"/>
        <end position="145"/>
    </location>
</feature>
<sequence>MTNANVIPMPSGLRPPNRLAQFSELALPLDFIGFGLQWPRLVTAPKGDGRPIFLIPGYGGSELSMNPLKGFLSRLNYDVFDWGLGRNQGSVDRDIERFTAVAKDQYDANDRQPLTLIGWSLGGIIAREVARLSPDMVREVITMGTPIIGGPKYTTPGQRYAKSAQINLDRFEEEVHARNSLGFSQPLTVLYSNRDGIVGPDIAKDIYNPQARNIRVDGGHLGLGFNPKVWRIIADTLAGNMK</sequence>
<evidence type="ECO:0000313" key="3">
    <source>
        <dbReference type="Proteomes" id="UP000663923"/>
    </source>
</evidence>
<keyword evidence="3" id="KW-1185">Reference proteome</keyword>
<dbReference type="Pfam" id="PF00561">
    <property type="entry name" value="Abhydrolase_1"/>
    <property type="match status" value="1"/>
</dbReference>
<protein>
    <submittedName>
        <fullName evidence="2">Alpha/beta hydrolase</fullName>
    </submittedName>
</protein>
<evidence type="ECO:0000313" key="2">
    <source>
        <dbReference type="EMBL" id="QTD57227.1"/>
    </source>
</evidence>
<dbReference type="InterPro" id="IPR000073">
    <property type="entry name" value="AB_hydrolase_1"/>
</dbReference>
<dbReference type="RefSeq" id="WP_207989531.1">
    <property type="nucleotide sequence ID" value="NZ_CP071794.1"/>
</dbReference>
<evidence type="ECO:0000259" key="1">
    <source>
        <dbReference type="Pfam" id="PF00561"/>
    </source>
</evidence>